<evidence type="ECO:0000313" key="2">
    <source>
        <dbReference type="EMBL" id="REH54578.1"/>
    </source>
</evidence>
<keyword evidence="1" id="KW-0472">Membrane</keyword>
<dbReference type="AlphaFoldDB" id="A0A3E0I746"/>
<keyword evidence="1" id="KW-1133">Transmembrane helix</keyword>
<dbReference type="Proteomes" id="UP000256884">
    <property type="component" value="Unassembled WGS sequence"/>
</dbReference>
<accession>A0A3E0I746</accession>
<dbReference type="EMBL" id="QUNS01000002">
    <property type="protein sequence ID" value="REH54578.1"/>
    <property type="molecule type" value="Genomic_DNA"/>
</dbReference>
<protein>
    <submittedName>
        <fullName evidence="2">Uncharacterized protein</fullName>
    </submittedName>
</protein>
<name>A0A3E0I746_9FLAO</name>
<gene>
    <name evidence="2" type="ORF">C7448_102100</name>
</gene>
<keyword evidence="3" id="KW-1185">Reference proteome</keyword>
<sequence length="76" mass="8900">MKNRYDQLNIEYVETKSASPFIKYTCILFILIFAFIPLAELIDVLDYNYAAPNKVNTCIIGWPYEPLQFKPLPRPN</sequence>
<keyword evidence="1" id="KW-0812">Transmembrane</keyword>
<reference evidence="2 3" key="1">
    <citation type="submission" date="2018-08" db="EMBL/GenBank/DDBJ databases">
        <title>Genomic Encyclopedia of Type Strains, Phase IV (KMG-IV): sequencing the most valuable type-strain genomes for metagenomic binning, comparative biology and taxonomic classification.</title>
        <authorList>
            <person name="Goeker M."/>
        </authorList>
    </citation>
    <scope>NUCLEOTIDE SEQUENCE [LARGE SCALE GENOMIC DNA]</scope>
    <source>
        <strain evidence="2 3">DSM 18841</strain>
    </source>
</reference>
<evidence type="ECO:0000256" key="1">
    <source>
        <dbReference type="SAM" id="Phobius"/>
    </source>
</evidence>
<dbReference type="RefSeq" id="WP_115900228.1">
    <property type="nucleotide sequence ID" value="NZ_QUNS01000002.1"/>
</dbReference>
<evidence type="ECO:0000313" key="3">
    <source>
        <dbReference type="Proteomes" id="UP000256884"/>
    </source>
</evidence>
<organism evidence="2 3">
    <name type="scientific">Tenacibaculum gallaicum</name>
    <dbReference type="NCBI Taxonomy" id="561505"/>
    <lineage>
        <taxon>Bacteria</taxon>
        <taxon>Pseudomonadati</taxon>
        <taxon>Bacteroidota</taxon>
        <taxon>Flavobacteriia</taxon>
        <taxon>Flavobacteriales</taxon>
        <taxon>Flavobacteriaceae</taxon>
        <taxon>Tenacibaculum</taxon>
    </lineage>
</organism>
<comment type="caution">
    <text evidence="2">The sequence shown here is derived from an EMBL/GenBank/DDBJ whole genome shotgun (WGS) entry which is preliminary data.</text>
</comment>
<feature type="transmembrane region" description="Helical" evidence="1">
    <location>
        <begin position="21"/>
        <end position="39"/>
    </location>
</feature>
<proteinExistence type="predicted"/>